<dbReference type="InterPro" id="IPR010982">
    <property type="entry name" value="Lambda_DNA-bd_dom_sf"/>
</dbReference>
<dbReference type="Gene3D" id="1.10.260.40">
    <property type="entry name" value="lambda repressor-like DNA-binding domains"/>
    <property type="match status" value="1"/>
</dbReference>
<dbReference type="InterPro" id="IPR001387">
    <property type="entry name" value="Cro/C1-type_HTH"/>
</dbReference>
<name>A0A1B8QA17_9GAMM</name>
<dbReference type="SUPFAM" id="SSF47413">
    <property type="entry name" value="lambda repressor-like DNA-binding domains"/>
    <property type="match status" value="1"/>
</dbReference>
<organism evidence="2 3">
    <name type="scientific">Faucicola atlantae</name>
    <dbReference type="NCBI Taxonomy" id="34059"/>
    <lineage>
        <taxon>Bacteria</taxon>
        <taxon>Pseudomonadati</taxon>
        <taxon>Pseudomonadota</taxon>
        <taxon>Gammaproteobacteria</taxon>
        <taxon>Moraxellales</taxon>
        <taxon>Moraxellaceae</taxon>
        <taxon>Faucicola</taxon>
    </lineage>
</organism>
<gene>
    <name evidence="2" type="ORF">A9306_01770</name>
</gene>
<protein>
    <recommendedName>
        <fullName evidence="1">HTH cro/C1-type domain-containing protein</fullName>
    </recommendedName>
</protein>
<dbReference type="GO" id="GO:0003677">
    <property type="term" value="F:DNA binding"/>
    <property type="evidence" value="ECO:0007669"/>
    <property type="project" value="InterPro"/>
</dbReference>
<dbReference type="PROSITE" id="PS50943">
    <property type="entry name" value="HTH_CROC1"/>
    <property type="match status" value="1"/>
</dbReference>
<evidence type="ECO:0000313" key="3">
    <source>
        <dbReference type="Proteomes" id="UP000092616"/>
    </source>
</evidence>
<proteinExistence type="predicted"/>
<accession>A0A1B8QA17</accession>
<dbReference type="EMBL" id="LZNA01000067">
    <property type="protein sequence ID" value="OBX75969.1"/>
    <property type="molecule type" value="Genomic_DNA"/>
</dbReference>
<dbReference type="SMART" id="SM00530">
    <property type="entry name" value="HTH_XRE"/>
    <property type="match status" value="1"/>
</dbReference>
<evidence type="ECO:0000259" key="1">
    <source>
        <dbReference type="PROSITE" id="PS50943"/>
    </source>
</evidence>
<sequence length="95" mass="10856">MKTIYQPLYDDLIGRLIEARKNANLTQTQLAKKLGKPQSYIAKIENKDRKLDVIEFVYLSQALDSKASEILALVECYDTLLNPQPNLKDDENDSL</sequence>
<dbReference type="Proteomes" id="UP000092616">
    <property type="component" value="Unassembled WGS sequence"/>
</dbReference>
<dbReference type="Pfam" id="PF01381">
    <property type="entry name" value="HTH_3"/>
    <property type="match status" value="1"/>
</dbReference>
<evidence type="ECO:0000313" key="2">
    <source>
        <dbReference type="EMBL" id="OBX75969.1"/>
    </source>
</evidence>
<comment type="caution">
    <text evidence="2">The sequence shown here is derived from an EMBL/GenBank/DDBJ whole genome shotgun (WGS) entry which is preliminary data.</text>
</comment>
<dbReference type="RefSeq" id="WP_067338491.1">
    <property type="nucleotide sequence ID" value="NZ_LZNA01000067.1"/>
</dbReference>
<reference evidence="2 3" key="1">
    <citation type="submission" date="2016-06" db="EMBL/GenBank/DDBJ databases">
        <title>Draft genome of Moraxella atlantae CCUG 59586.</title>
        <authorList>
            <person name="Salva-Serra F."/>
            <person name="Engstrom-Jakobsson H."/>
            <person name="Thorell K."/>
            <person name="Gonzales-Siles L."/>
            <person name="Karlsson R."/>
            <person name="Boulund F."/>
            <person name="Engstrand L."/>
            <person name="Kristiansson E."/>
            <person name="Moore E."/>
        </authorList>
    </citation>
    <scope>NUCLEOTIDE SEQUENCE [LARGE SCALE GENOMIC DNA]</scope>
    <source>
        <strain evidence="2 3">CCUG 59586</strain>
    </source>
</reference>
<dbReference type="AlphaFoldDB" id="A0A1B8QA17"/>
<feature type="domain" description="HTH cro/C1-type" evidence="1">
    <location>
        <begin position="16"/>
        <end position="70"/>
    </location>
</feature>
<dbReference type="CDD" id="cd00093">
    <property type="entry name" value="HTH_XRE"/>
    <property type="match status" value="1"/>
</dbReference>
<keyword evidence="3" id="KW-1185">Reference proteome</keyword>